<dbReference type="EMBL" id="VCEI01000033">
    <property type="protein sequence ID" value="TLU88717.1"/>
    <property type="molecule type" value="Genomic_DNA"/>
</dbReference>
<feature type="compositionally biased region" description="Basic and acidic residues" evidence="1">
    <location>
        <begin position="288"/>
        <end position="305"/>
    </location>
</feature>
<dbReference type="AlphaFoldDB" id="A0A5R9K438"/>
<feature type="domain" description="DUF2382" evidence="3">
    <location>
        <begin position="175"/>
        <end position="284"/>
    </location>
</feature>
<proteinExistence type="predicted"/>
<evidence type="ECO:0000259" key="2">
    <source>
        <dbReference type="Pfam" id="PF05239"/>
    </source>
</evidence>
<dbReference type="GO" id="GO:0019684">
    <property type="term" value="P:photosynthesis, light reaction"/>
    <property type="evidence" value="ECO:0007669"/>
    <property type="project" value="InterPro"/>
</dbReference>
<accession>A0A5R9K438</accession>
<dbReference type="InterPro" id="IPR019060">
    <property type="entry name" value="DUF2382"/>
</dbReference>
<evidence type="ECO:0000259" key="3">
    <source>
        <dbReference type="Pfam" id="PF09557"/>
    </source>
</evidence>
<dbReference type="InterPro" id="IPR027275">
    <property type="entry name" value="PRC-brl_dom"/>
</dbReference>
<name>A0A5R9K438_9BACT</name>
<dbReference type="OrthoDB" id="581516at2"/>
<dbReference type="GO" id="GO:0030077">
    <property type="term" value="C:plasma membrane light-harvesting complex"/>
    <property type="evidence" value="ECO:0007669"/>
    <property type="project" value="InterPro"/>
</dbReference>
<dbReference type="Gene3D" id="3.90.50.10">
    <property type="entry name" value="Photosynthetic Reaction Center, subunit H, domain 2"/>
    <property type="match status" value="1"/>
</dbReference>
<evidence type="ECO:0000313" key="4">
    <source>
        <dbReference type="EMBL" id="TLU88717.1"/>
    </source>
</evidence>
<sequence>MANSNDTDRMQELGGSGYEIVDGQPNIKGWDVRDTAGNEIGEVDELIFDTQSQKVLYIIVDLDDNNLGLDSKKVLVPIGLATLDEKEDEVILAELTSQKLGSLPSYQKGMITPATESQIRGTFTGLAAAAAAGTATYESHPEGFYNHEHFDDKQFYGSRTASSEKSISGSDESIPIIEEDINISKREVQTGGVRLTSSIKEQAVQENVTLKTEHVHVDRTPVDRLVTPGELDTFKERSIELIEHAEVPVVSKTAVVVEEVSLTKDVTEREEVIKDTVRSTEVEVEDLNSDKTGVRKDSDRDVNSI</sequence>
<keyword evidence="5" id="KW-1185">Reference proteome</keyword>
<protein>
    <submittedName>
        <fullName evidence="4">DUF2382 domain-containing protein</fullName>
    </submittedName>
</protein>
<dbReference type="Pfam" id="PF05239">
    <property type="entry name" value="PRC"/>
    <property type="match status" value="1"/>
</dbReference>
<dbReference type="InterPro" id="IPR011033">
    <property type="entry name" value="PRC_barrel-like_sf"/>
</dbReference>
<dbReference type="InterPro" id="IPR014747">
    <property type="entry name" value="Bac_photo_RC_H_C"/>
</dbReference>
<reference evidence="4 5" key="1">
    <citation type="submission" date="2019-05" db="EMBL/GenBank/DDBJ databases">
        <authorList>
            <person name="Qu J.-H."/>
        </authorList>
    </citation>
    <scope>NUCLEOTIDE SEQUENCE [LARGE SCALE GENOMIC DNA]</scope>
    <source>
        <strain evidence="4 5">Z12</strain>
    </source>
</reference>
<dbReference type="RefSeq" id="WP_138284269.1">
    <property type="nucleotide sequence ID" value="NZ_BMGE01000008.1"/>
</dbReference>
<evidence type="ECO:0000313" key="5">
    <source>
        <dbReference type="Proteomes" id="UP000309788"/>
    </source>
</evidence>
<comment type="caution">
    <text evidence="4">The sequence shown here is derived from an EMBL/GenBank/DDBJ whole genome shotgun (WGS) entry which is preliminary data.</text>
</comment>
<organism evidence="4 5">
    <name type="scientific">Dyadobacter sediminis</name>
    <dbReference type="NCBI Taxonomy" id="1493691"/>
    <lineage>
        <taxon>Bacteria</taxon>
        <taxon>Pseudomonadati</taxon>
        <taxon>Bacteroidota</taxon>
        <taxon>Cytophagia</taxon>
        <taxon>Cytophagales</taxon>
        <taxon>Spirosomataceae</taxon>
        <taxon>Dyadobacter</taxon>
    </lineage>
</organism>
<evidence type="ECO:0000256" key="1">
    <source>
        <dbReference type="SAM" id="MobiDB-lite"/>
    </source>
</evidence>
<feature type="domain" description="PRC-barrel" evidence="2">
    <location>
        <begin position="25"/>
        <end position="95"/>
    </location>
</feature>
<dbReference type="Proteomes" id="UP000309788">
    <property type="component" value="Unassembled WGS sequence"/>
</dbReference>
<gene>
    <name evidence="4" type="ORF">FEM55_24745</name>
</gene>
<dbReference type="Pfam" id="PF09557">
    <property type="entry name" value="DUF2382"/>
    <property type="match status" value="1"/>
</dbReference>
<dbReference type="SUPFAM" id="SSF50346">
    <property type="entry name" value="PRC-barrel domain"/>
    <property type="match status" value="1"/>
</dbReference>
<feature type="region of interest" description="Disordered" evidence="1">
    <location>
        <begin position="283"/>
        <end position="305"/>
    </location>
</feature>